<dbReference type="InterPro" id="IPR050572">
    <property type="entry name" value="Fe-S_Ferredoxin"/>
</dbReference>
<keyword evidence="8" id="KW-0408">Iron</keyword>
<dbReference type="PANTHER" id="PTHR43687:SF1">
    <property type="entry name" value="FERREDOXIN III"/>
    <property type="match status" value="1"/>
</dbReference>
<dbReference type="InterPro" id="IPR014283">
    <property type="entry name" value="FdIII_4_nif"/>
</dbReference>
<keyword evidence="9" id="KW-0411">Iron-sulfur</keyword>
<evidence type="ECO:0000256" key="10">
    <source>
        <dbReference type="ARBA" id="ARBA00023231"/>
    </source>
</evidence>
<evidence type="ECO:0000313" key="13">
    <source>
        <dbReference type="EMBL" id="RWX22643.1"/>
    </source>
</evidence>
<keyword evidence="10" id="KW-0535">Nitrogen fixation</keyword>
<dbReference type="PROSITE" id="PS00198">
    <property type="entry name" value="4FE4S_FER_1"/>
    <property type="match status" value="1"/>
</dbReference>
<keyword evidence="7" id="KW-0249">Electron transport</keyword>
<protein>
    <recommendedName>
        <fullName evidence="11">Ferredoxin III</fullName>
    </recommendedName>
</protein>
<dbReference type="Gene3D" id="3.30.70.20">
    <property type="match status" value="1"/>
</dbReference>
<reference evidence="13 14" key="1">
    <citation type="submission" date="2019-01" db="EMBL/GenBank/DDBJ databases">
        <title>RHIZO-ID as a novel technology for direct rhizobia identification.</title>
        <authorList>
            <person name="De Meyer S.E."/>
        </authorList>
    </citation>
    <scope>NUCLEOTIDE SEQUENCE [LARGE SCALE GENOMIC DNA]</scope>
    <source>
        <strain evidence="13 14">WSM448</strain>
    </source>
</reference>
<dbReference type="PANTHER" id="PTHR43687">
    <property type="entry name" value="ADENYLYLSULFATE REDUCTASE, BETA SUBUNIT"/>
    <property type="match status" value="1"/>
</dbReference>
<dbReference type="EMBL" id="SBHX01000089">
    <property type="protein sequence ID" value="RWX22643.1"/>
    <property type="molecule type" value="Genomic_DNA"/>
</dbReference>
<sequence length="98" mass="10668">MVDSFVSRDRSRWVPEYLSRIDASCIGCGRCFKACSRDVMHLNGITDSGEIVDAGDGADDDEVERLLMIVDHPGRCIGCGACARVCPKDCQTHITSSD</sequence>
<dbReference type="RefSeq" id="WP_082239383.1">
    <property type="nucleotide sequence ID" value="NZ_CP121639.1"/>
</dbReference>
<dbReference type="InterPro" id="IPR017900">
    <property type="entry name" value="4Fe4S_Fe_S_CS"/>
</dbReference>
<organism evidence="13 14">
    <name type="scientific">Rhizobium leguminosarum</name>
    <dbReference type="NCBI Taxonomy" id="384"/>
    <lineage>
        <taxon>Bacteria</taxon>
        <taxon>Pseudomonadati</taxon>
        <taxon>Pseudomonadota</taxon>
        <taxon>Alphaproteobacteria</taxon>
        <taxon>Hyphomicrobiales</taxon>
        <taxon>Rhizobiaceae</taxon>
        <taxon>Rhizobium/Agrobacterium group</taxon>
        <taxon>Rhizobium</taxon>
    </lineage>
</organism>
<evidence type="ECO:0000256" key="2">
    <source>
        <dbReference type="ARBA" id="ARBA00003532"/>
    </source>
</evidence>
<evidence type="ECO:0000256" key="9">
    <source>
        <dbReference type="ARBA" id="ARBA00023014"/>
    </source>
</evidence>
<accession>A0A444HL35</accession>
<gene>
    <name evidence="13" type="primary">fdxB</name>
    <name evidence="13" type="ORF">EHI47_33030</name>
</gene>
<evidence type="ECO:0000256" key="6">
    <source>
        <dbReference type="ARBA" id="ARBA00022737"/>
    </source>
</evidence>
<dbReference type="GO" id="GO:0046872">
    <property type="term" value="F:metal ion binding"/>
    <property type="evidence" value="ECO:0007669"/>
    <property type="project" value="UniProtKB-KW"/>
</dbReference>
<feature type="domain" description="4Fe-4S ferredoxin-type" evidence="12">
    <location>
        <begin position="17"/>
        <end position="45"/>
    </location>
</feature>
<feature type="domain" description="4Fe-4S ferredoxin-type" evidence="12">
    <location>
        <begin position="66"/>
        <end position="96"/>
    </location>
</feature>
<evidence type="ECO:0000259" key="12">
    <source>
        <dbReference type="PROSITE" id="PS51379"/>
    </source>
</evidence>
<name>A0A444HL35_RHILE</name>
<evidence type="ECO:0000313" key="14">
    <source>
        <dbReference type="Proteomes" id="UP000283817"/>
    </source>
</evidence>
<comment type="function">
    <text evidence="2">Ferredoxins are iron-sulfur proteins that transfer electrons in a wide variety of metabolic reactions.</text>
</comment>
<evidence type="ECO:0000256" key="1">
    <source>
        <dbReference type="ARBA" id="ARBA00001966"/>
    </source>
</evidence>
<dbReference type="PROSITE" id="PS51379">
    <property type="entry name" value="4FE4S_FER_2"/>
    <property type="match status" value="2"/>
</dbReference>
<keyword evidence="3" id="KW-0813">Transport</keyword>
<keyword evidence="6" id="KW-0677">Repeat</keyword>
<dbReference type="Pfam" id="PF12838">
    <property type="entry name" value="Fer4_7"/>
    <property type="match status" value="1"/>
</dbReference>
<dbReference type="InterPro" id="IPR017896">
    <property type="entry name" value="4Fe4S_Fe-S-bd"/>
</dbReference>
<dbReference type="AlphaFoldDB" id="A0A444HL35"/>
<evidence type="ECO:0000256" key="8">
    <source>
        <dbReference type="ARBA" id="ARBA00023004"/>
    </source>
</evidence>
<comment type="caution">
    <text evidence="13">The sequence shown here is derived from an EMBL/GenBank/DDBJ whole genome shotgun (WGS) entry which is preliminary data.</text>
</comment>
<proteinExistence type="predicted"/>
<dbReference type="NCBIfam" id="TIGR02936">
    <property type="entry name" value="fdxN_nitrog"/>
    <property type="match status" value="1"/>
</dbReference>
<evidence type="ECO:0000256" key="5">
    <source>
        <dbReference type="ARBA" id="ARBA00022723"/>
    </source>
</evidence>
<keyword evidence="5" id="KW-0479">Metal-binding</keyword>
<keyword evidence="4" id="KW-0004">4Fe-4S</keyword>
<dbReference type="Proteomes" id="UP000283817">
    <property type="component" value="Unassembled WGS sequence"/>
</dbReference>
<dbReference type="SUPFAM" id="SSF46548">
    <property type="entry name" value="alpha-helical ferredoxin"/>
    <property type="match status" value="1"/>
</dbReference>
<evidence type="ECO:0000256" key="4">
    <source>
        <dbReference type="ARBA" id="ARBA00022485"/>
    </source>
</evidence>
<comment type="cofactor">
    <cofactor evidence="1">
        <name>[4Fe-4S] cluster</name>
        <dbReference type="ChEBI" id="CHEBI:49883"/>
    </cofactor>
</comment>
<evidence type="ECO:0000256" key="3">
    <source>
        <dbReference type="ARBA" id="ARBA00022448"/>
    </source>
</evidence>
<evidence type="ECO:0000256" key="7">
    <source>
        <dbReference type="ARBA" id="ARBA00022982"/>
    </source>
</evidence>
<dbReference type="GO" id="GO:0051539">
    <property type="term" value="F:4 iron, 4 sulfur cluster binding"/>
    <property type="evidence" value="ECO:0007669"/>
    <property type="project" value="UniProtKB-KW"/>
</dbReference>
<evidence type="ECO:0000256" key="11">
    <source>
        <dbReference type="ARBA" id="ARBA00030616"/>
    </source>
</evidence>